<evidence type="ECO:0000259" key="1">
    <source>
        <dbReference type="Pfam" id="PF13976"/>
    </source>
</evidence>
<reference evidence="2" key="1">
    <citation type="journal article" date="2019" name="Sci. Rep.">
        <title>Draft genome of Tanacetum cinerariifolium, the natural source of mosquito coil.</title>
        <authorList>
            <person name="Yamashiro T."/>
            <person name="Shiraishi A."/>
            <person name="Satake H."/>
            <person name="Nakayama K."/>
        </authorList>
    </citation>
    <scope>NUCLEOTIDE SEQUENCE</scope>
</reference>
<dbReference type="EMBL" id="BKCJ010530237">
    <property type="protein sequence ID" value="GFA99778.1"/>
    <property type="molecule type" value="Genomic_DNA"/>
</dbReference>
<organism evidence="2">
    <name type="scientific">Tanacetum cinerariifolium</name>
    <name type="common">Dalmatian daisy</name>
    <name type="synonym">Chrysanthemum cinerariifolium</name>
    <dbReference type="NCBI Taxonomy" id="118510"/>
    <lineage>
        <taxon>Eukaryota</taxon>
        <taxon>Viridiplantae</taxon>
        <taxon>Streptophyta</taxon>
        <taxon>Embryophyta</taxon>
        <taxon>Tracheophyta</taxon>
        <taxon>Spermatophyta</taxon>
        <taxon>Magnoliopsida</taxon>
        <taxon>eudicotyledons</taxon>
        <taxon>Gunneridae</taxon>
        <taxon>Pentapetalae</taxon>
        <taxon>asterids</taxon>
        <taxon>campanulids</taxon>
        <taxon>Asterales</taxon>
        <taxon>Asteraceae</taxon>
        <taxon>Asteroideae</taxon>
        <taxon>Anthemideae</taxon>
        <taxon>Anthemidinae</taxon>
        <taxon>Tanacetum</taxon>
    </lineage>
</organism>
<dbReference type="AlphaFoldDB" id="A0A699KPF0"/>
<proteinExistence type="predicted"/>
<feature type="non-terminal residue" evidence="2">
    <location>
        <position position="1"/>
    </location>
</feature>
<gene>
    <name evidence="2" type="ORF">Tci_671750</name>
</gene>
<feature type="domain" description="GAG-pre-integrase" evidence="1">
    <location>
        <begin position="187"/>
        <end position="230"/>
    </location>
</feature>
<protein>
    <submittedName>
        <fullName evidence="2">Retrovirus-related Pol polyprotein from transposon TNT 1-94</fullName>
    </submittedName>
</protein>
<dbReference type="Pfam" id="PF13976">
    <property type="entry name" value="gag_pre-integrs"/>
    <property type="match status" value="1"/>
</dbReference>
<evidence type="ECO:0000313" key="2">
    <source>
        <dbReference type="EMBL" id="GFA99778.1"/>
    </source>
</evidence>
<accession>A0A699KPF0</accession>
<comment type="caution">
    <text evidence="2">The sequence shown here is derived from an EMBL/GenBank/DDBJ whole genome shotgun (WGS) entry which is preliminary data.</text>
</comment>
<name>A0A699KPF0_TANCI</name>
<sequence>ILLTESQRNTTDPLVSIIDSLATDYDSVDDSSVYNTLLLLLQKLDAPARGNKSSSALKVNSASAGKLKSVKIEDDHPLAIRVMKSHETCGSIVHTTTNHNDIEWLRRGEALQAKKDEAIKLTNVESTKTNRSKTPTKRHDLRWCLKMNLHAQLKVIALSNIMFDEKRGIIFNTNKEAVMIAPRVRDVYVLDITSSTQESCFFSKASENLNWLWHKRLAHLNFKSINSLAK</sequence>
<dbReference type="InterPro" id="IPR025724">
    <property type="entry name" value="GAG-pre-integrase_dom"/>
</dbReference>